<dbReference type="Proteomes" id="UP000037460">
    <property type="component" value="Unassembled WGS sequence"/>
</dbReference>
<feature type="compositionally biased region" description="Low complexity" evidence="1">
    <location>
        <begin position="130"/>
        <end position="140"/>
    </location>
</feature>
<feature type="chain" id="PRO_5013311727" evidence="2">
    <location>
        <begin position="16"/>
        <end position="803"/>
    </location>
</feature>
<keyword evidence="2" id="KW-0732">Signal</keyword>
<sequence>MLFVLQVALFGLALQVEPDAALQLPGRNEPENTEALHGSLSFKEFKQAFIGNDSRLATVPPLVGSNSDFYDEQAIAAKEAVEKALFEKAAAAKKAAAAAVARAAEKAAAAKAAAELAAAAKELAGIKAAPAQAPVRQPTAAPKPAPRTAPLPRAQAPVRQPTAAPKPALANTAPLPEPTYEFDMIVPAGVGADRKINFDVDGVTYSMILPEGVAEGDTGTTNLGAALKAHPCVMDLGEPFGPSFMLWAKSKVTKECQDELSHDAMFDADTGKLEHAENPKMKEKIDDALFREDFTDGSKKPNIDTSKLYKGLKYNLADYFVRVRDLVSADHTDAQLQAEDCWKDPAKCLSDALELVGLTTEKMTDETMDEMMAEMLAGPQQTHLDADSRSCSTDPKATFKRLANDQVDLVRKGPKDDKDDKDALTAAAAAAIEIATENVVLVIISDHGSGTTDFGVALNTHPCILDLMEPFGDQYVLWSSSKIDECENKHPQNPAVFDADSGVIMTASNYKLNMTIERVLNKFAEPPAWAKDISPTYIPPASIDFDSLYTGLNYNLAEYFVRIRNLVCKEVPADVCPPSDCTIALKMFPRYVNAITEGQSTKEDVPSECETAQNERAMVAWMAALASLKANPKVATVQYNRIELDRQFSDFHRFAPAGTEFDCSIPRPSHEFTAVSNLNTDLQLQSEECWEGIQGANKCLGDALNLVGLTLEPMKGKGAEKMAGELVKRDATSKLASKSCLTDPLATFVRMPNNDVTLKYEPVSTQTRTRPGVQPKPFPLSVHDPQAYPGPVQARLHESQASP</sequence>
<accession>A0A0M0JSZ0</accession>
<protein>
    <submittedName>
        <fullName evidence="3">Uncharacterized protein</fullName>
    </submittedName>
</protein>
<feature type="region of interest" description="Disordered" evidence="1">
    <location>
        <begin position="764"/>
        <end position="803"/>
    </location>
</feature>
<organism evidence="3 4">
    <name type="scientific">Chrysochromulina tobinii</name>
    <dbReference type="NCBI Taxonomy" id="1460289"/>
    <lineage>
        <taxon>Eukaryota</taxon>
        <taxon>Haptista</taxon>
        <taxon>Haptophyta</taxon>
        <taxon>Prymnesiophyceae</taxon>
        <taxon>Prymnesiales</taxon>
        <taxon>Chrysochromulinaceae</taxon>
        <taxon>Chrysochromulina</taxon>
    </lineage>
</organism>
<evidence type="ECO:0000256" key="1">
    <source>
        <dbReference type="SAM" id="MobiDB-lite"/>
    </source>
</evidence>
<name>A0A0M0JSZ0_9EUKA</name>
<keyword evidence="4" id="KW-1185">Reference proteome</keyword>
<comment type="caution">
    <text evidence="3">The sequence shown here is derived from an EMBL/GenBank/DDBJ whole genome shotgun (WGS) entry which is preliminary data.</text>
</comment>
<dbReference type="EMBL" id="JWZX01002364">
    <property type="protein sequence ID" value="KOO29766.1"/>
    <property type="molecule type" value="Genomic_DNA"/>
</dbReference>
<evidence type="ECO:0000256" key="2">
    <source>
        <dbReference type="SAM" id="SignalP"/>
    </source>
</evidence>
<evidence type="ECO:0000313" key="3">
    <source>
        <dbReference type="EMBL" id="KOO29766.1"/>
    </source>
</evidence>
<gene>
    <name evidence="3" type="ORF">Ctob_011215</name>
</gene>
<feature type="signal peptide" evidence="2">
    <location>
        <begin position="1"/>
        <end position="15"/>
    </location>
</feature>
<evidence type="ECO:0000313" key="4">
    <source>
        <dbReference type="Proteomes" id="UP000037460"/>
    </source>
</evidence>
<proteinExistence type="predicted"/>
<feature type="region of interest" description="Disordered" evidence="1">
    <location>
        <begin position="130"/>
        <end position="175"/>
    </location>
</feature>
<dbReference type="AlphaFoldDB" id="A0A0M0JSZ0"/>
<reference evidence="4" key="1">
    <citation type="journal article" date="2015" name="PLoS Genet.">
        <title>Genome Sequence and Transcriptome Analyses of Chrysochromulina tobin: Metabolic Tools for Enhanced Algal Fitness in the Prominent Order Prymnesiales (Haptophyceae).</title>
        <authorList>
            <person name="Hovde B.T."/>
            <person name="Deodato C.R."/>
            <person name="Hunsperger H.M."/>
            <person name="Ryken S.A."/>
            <person name="Yost W."/>
            <person name="Jha R.K."/>
            <person name="Patterson J."/>
            <person name="Monnat R.J. Jr."/>
            <person name="Barlow S.B."/>
            <person name="Starkenburg S.R."/>
            <person name="Cattolico R.A."/>
        </authorList>
    </citation>
    <scope>NUCLEOTIDE SEQUENCE</scope>
    <source>
        <strain evidence="4">CCMP291</strain>
    </source>
</reference>